<dbReference type="InterPro" id="IPR036249">
    <property type="entry name" value="Thioredoxin-like_sf"/>
</dbReference>
<protein>
    <submittedName>
        <fullName evidence="3">Thylakoid membrane photosystem I accumulation factor</fullName>
    </submittedName>
</protein>
<evidence type="ECO:0000256" key="1">
    <source>
        <dbReference type="SAM" id="SignalP"/>
    </source>
</evidence>
<dbReference type="InterPro" id="IPR013766">
    <property type="entry name" value="Thioredoxin_domain"/>
</dbReference>
<feature type="chain" id="PRO_5037085456" evidence="1">
    <location>
        <begin position="35"/>
        <end position="195"/>
    </location>
</feature>
<reference evidence="3" key="1">
    <citation type="submission" date="2021-05" db="EMBL/GenBank/DDBJ databases">
        <authorList>
            <person name="Pietrasiak N."/>
            <person name="Ward R."/>
            <person name="Stajich J.E."/>
            <person name="Kurbessoian T."/>
        </authorList>
    </citation>
    <scope>NUCLEOTIDE SEQUENCE</scope>
    <source>
        <strain evidence="3">GSE-TBD4-15B</strain>
    </source>
</reference>
<dbReference type="EMBL" id="JAHHHV010000071">
    <property type="protein sequence ID" value="MBW4466904.1"/>
    <property type="molecule type" value="Genomic_DNA"/>
</dbReference>
<dbReference type="Gene3D" id="3.40.30.10">
    <property type="entry name" value="Glutaredoxin"/>
    <property type="match status" value="1"/>
</dbReference>
<evidence type="ECO:0000259" key="2">
    <source>
        <dbReference type="PROSITE" id="PS51352"/>
    </source>
</evidence>
<dbReference type="Proteomes" id="UP000707356">
    <property type="component" value="Unassembled WGS sequence"/>
</dbReference>
<evidence type="ECO:0000313" key="4">
    <source>
        <dbReference type="Proteomes" id="UP000707356"/>
    </source>
</evidence>
<keyword evidence="1" id="KW-0732">Signal</keyword>
<proteinExistence type="predicted"/>
<comment type="caution">
    <text evidence="3">The sequence shown here is derived from an EMBL/GenBank/DDBJ whole genome shotgun (WGS) entry which is preliminary data.</text>
</comment>
<feature type="signal peptide" evidence="1">
    <location>
        <begin position="1"/>
        <end position="34"/>
    </location>
</feature>
<organism evidence="3 4">
    <name type="scientific">Pegethrix bostrychoides GSE-TBD4-15B</name>
    <dbReference type="NCBI Taxonomy" id="2839662"/>
    <lineage>
        <taxon>Bacteria</taxon>
        <taxon>Bacillati</taxon>
        <taxon>Cyanobacteriota</taxon>
        <taxon>Cyanophyceae</taxon>
        <taxon>Oculatellales</taxon>
        <taxon>Oculatellaceae</taxon>
        <taxon>Pegethrix</taxon>
    </lineage>
</organism>
<name>A0A951U5I2_9CYAN</name>
<gene>
    <name evidence="3" type="ORF">KME07_15880</name>
</gene>
<dbReference type="InterPro" id="IPR048069">
    <property type="entry name" value="Thylak_slr1796"/>
</dbReference>
<dbReference type="PROSITE" id="PS51352">
    <property type="entry name" value="THIOREDOXIN_2"/>
    <property type="match status" value="1"/>
</dbReference>
<dbReference type="InterPro" id="IPR039555">
    <property type="entry name" value="TraF/TrbB"/>
</dbReference>
<sequence>MKRIKQGFSRMLSGLLLALLLGITLLGGASPALAGLTDDHFDGNIFPLYAGNGSLVPPKVSMTESRQRGRPTLLFFYIDDSSDCKSYATIISRLDEPYGWAADFIAVSVDMIPEKASYDPNEPGYYYKGYVPQTVILDRAGKVMLDATGSVAYEQLDDVFREAFDLLPRSESVELKRRQLNEVSTELVEEPSRSK</sequence>
<dbReference type="NCBIfam" id="NF038096">
    <property type="entry name" value="thylak_slr1796"/>
    <property type="match status" value="1"/>
</dbReference>
<dbReference type="SUPFAM" id="SSF52833">
    <property type="entry name" value="Thioredoxin-like"/>
    <property type="match status" value="1"/>
</dbReference>
<dbReference type="Pfam" id="PF13728">
    <property type="entry name" value="TraF"/>
    <property type="match status" value="1"/>
</dbReference>
<accession>A0A951U5I2</accession>
<evidence type="ECO:0000313" key="3">
    <source>
        <dbReference type="EMBL" id="MBW4466904.1"/>
    </source>
</evidence>
<dbReference type="AlphaFoldDB" id="A0A951U5I2"/>
<feature type="domain" description="Thioredoxin" evidence="2">
    <location>
        <begin position="24"/>
        <end position="165"/>
    </location>
</feature>
<reference evidence="3" key="2">
    <citation type="journal article" date="2022" name="Microbiol. Resour. Announc.">
        <title>Metagenome Sequencing to Explore Phylogenomics of Terrestrial Cyanobacteria.</title>
        <authorList>
            <person name="Ward R.D."/>
            <person name="Stajich J.E."/>
            <person name="Johansen J.R."/>
            <person name="Huntemann M."/>
            <person name="Clum A."/>
            <person name="Foster B."/>
            <person name="Foster B."/>
            <person name="Roux S."/>
            <person name="Palaniappan K."/>
            <person name="Varghese N."/>
            <person name="Mukherjee S."/>
            <person name="Reddy T.B.K."/>
            <person name="Daum C."/>
            <person name="Copeland A."/>
            <person name="Chen I.A."/>
            <person name="Ivanova N.N."/>
            <person name="Kyrpides N.C."/>
            <person name="Shapiro N."/>
            <person name="Eloe-Fadrosh E.A."/>
            <person name="Pietrasiak N."/>
        </authorList>
    </citation>
    <scope>NUCLEOTIDE SEQUENCE</scope>
    <source>
        <strain evidence="3">GSE-TBD4-15B</strain>
    </source>
</reference>